<dbReference type="Proteomes" id="UP000886998">
    <property type="component" value="Unassembled WGS sequence"/>
</dbReference>
<sequence length="654" mass="76349">MYLWNRPKSNLKPWNLINTIKFEHSLTSQVCTVDKDCPVDNICFRNQCIPKLVRGGECDPRTGEWILTNQSHNVMCSCKFPQKVTQKYLGGNCDVDIACGPYGHLKDFDTFECVCNVGYKLQNDKCVEMLPEELSYSNMPCEQDEFEHPLPEYGFHLNYFNKHKNKRCIKKPCSFDALTGRPLQNNQFLEGFGCVCDPLYGSFGIWLNNYLNVPGPTACVNIFQQEPTEKQNVKLFAFYWMFDKPPISFIQFSNLNPDLLVDPFRDYVQLNKSLQIEQKWPYDFMQYVFRHLDYTVHTRSCVYDDWDINKTCNEKENSFKRMTECREISKHVNTYLDPHTNTYTLLYKFPVCHFSKNDTKINSLYQDTFVLNPFLMTFQNFPHLLRSNGLMMLFQNGMWHVTLADSPNINIYRDGQISVPNLHDSLMKRSHEEEGEDEPSAKLPKSDLITNSDKNLLNEIKHNLESEGDRINEQLTKTRQQYYMSYMKKVMEKIPMSRNIMGSITNIPEGYEGFLKMFSIAKTMVHSEIQLKKIRAFNSIFDMANGLVGKLIHDRYIAPHLNEIINPDQLQKAFKVYQEALTSDDENTALELQCITYLVQTELEKEEPLKVPNPLYNRFTQQVKAASKYITVILSSLATPNFEFIQDERIINNE</sequence>
<evidence type="ECO:0000313" key="2">
    <source>
        <dbReference type="EMBL" id="GFY66896.1"/>
    </source>
</evidence>
<name>A0A8X6Y6B0_9ARAC</name>
<dbReference type="Pfam" id="PF05092">
    <property type="entry name" value="PIF"/>
    <property type="match status" value="1"/>
</dbReference>
<feature type="region of interest" description="Disordered" evidence="1">
    <location>
        <begin position="428"/>
        <end position="448"/>
    </location>
</feature>
<dbReference type="OrthoDB" id="6419079at2759"/>
<reference evidence="2" key="1">
    <citation type="submission" date="2020-08" db="EMBL/GenBank/DDBJ databases">
        <title>Multicomponent nature underlies the extraordinary mechanical properties of spider dragline silk.</title>
        <authorList>
            <person name="Kono N."/>
            <person name="Nakamura H."/>
            <person name="Mori M."/>
            <person name="Yoshida Y."/>
            <person name="Ohtoshi R."/>
            <person name="Malay A.D."/>
            <person name="Moran D.A.P."/>
            <person name="Tomita M."/>
            <person name="Numata K."/>
            <person name="Arakawa K."/>
        </authorList>
    </citation>
    <scope>NUCLEOTIDE SEQUENCE</scope>
</reference>
<dbReference type="AlphaFoldDB" id="A0A8X6Y6B0"/>
<accession>A0A8X6Y6B0</accession>
<dbReference type="InterPro" id="IPR007784">
    <property type="entry name" value="PIR"/>
</dbReference>
<protein>
    <submittedName>
        <fullName evidence="2">Uncharacterized protein</fullName>
    </submittedName>
</protein>
<proteinExistence type="predicted"/>
<evidence type="ECO:0000313" key="3">
    <source>
        <dbReference type="Proteomes" id="UP000886998"/>
    </source>
</evidence>
<gene>
    <name evidence="2" type="primary">AVEN_250089_1</name>
    <name evidence="2" type="ORF">TNIN_179261</name>
</gene>
<organism evidence="2 3">
    <name type="scientific">Trichonephila inaurata madagascariensis</name>
    <dbReference type="NCBI Taxonomy" id="2747483"/>
    <lineage>
        <taxon>Eukaryota</taxon>
        <taxon>Metazoa</taxon>
        <taxon>Ecdysozoa</taxon>
        <taxon>Arthropoda</taxon>
        <taxon>Chelicerata</taxon>
        <taxon>Arachnida</taxon>
        <taxon>Araneae</taxon>
        <taxon>Araneomorphae</taxon>
        <taxon>Entelegynae</taxon>
        <taxon>Araneoidea</taxon>
        <taxon>Nephilidae</taxon>
        <taxon>Trichonephila</taxon>
        <taxon>Trichonephila inaurata</taxon>
    </lineage>
</organism>
<dbReference type="EMBL" id="BMAV01016285">
    <property type="protein sequence ID" value="GFY66896.1"/>
    <property type="molecule type" value="Genomic_DNA"/>
</dbReference>
<comment type="caution">
    <text evidence="2">The sequence shown here is derived from an EMBL/GenBank/DDBJ whole genome shotgun (WGS) entry which is preliminary data.</text>
</comment>
<keyword evidence="3" id="KW-1185">Reference proteome</keyword>
<evidence type="ECO:0000256" key="1">
    <source>
        <dbReference type="SAM" id="MobiDB-lite"/>
    </source>
</evidence>